<feature type="chain" id="PRO_5047351866" evidence="1">
    <location>
        <begin position="23"/>
        <end position="584"/>
    </location>
</feature>
<dbReference type="Proteomes" id="UP001210865">
    <property type="component" value="Chromosome"/>
</dbReference>
<dbReference type="PANTHER" id="PTHR33361">
    <property type="entry name" value="GLR0591 PROTEIN"/>
    <property type="match status" value="1"/>
</dbReference>
<evidence type="ECO:0000313" key="3">
    <source>
        <dbReference type="Proteomes" id="UP001210865"/>
    </source>
</evidence>
<dbReference type="RefSeq" id="WP_270078362.1">
    <property type="nucleotide sequence ID" value="NZ_CP115174.1"/>
</dbReference>
<protein>
    <submittedName>
        <fullName evidence="2">DUF885 family protein</fullName>
    </submittedName>
</protein>
<dbReference type="PANTHER" id="PTHR33361:SF2">
    <property type="entry name" value="DUF885 DOMAIN-CONTAINING PROTEIN"/>
    <property type="match status" value="1"/>
</dbReference>
<keyword evidence="1" id="KW-0732">Signal</keyword>
<evidence type="ECO:0000256" key="1">
    <source>
        <dbReference type="SAM" id="SignalP"/>
    </source>
</evidence>
<dbReference type="Pfam" id="PF05960">
    <property type="entry name" value="DUF885"/>
    <property type="match status" value="1"/>
</dbReference>
<proteinExistence type="predicted"/>
<evidence type="ECO:0000313" key="2">
    <source>
        <dbReference type="EMBL" id="WBO23731.1"/>
    </source>
</evidence>
<sequence>MSRWAATSAIAAALFLTPAGMAAEPAANAPDIARQMPQIVTNYTADYKSLAATYRISFAPITTARFDTFYRDQLATLNKVDFDGLRSQEDRVDYLLLKNYITGQQHQLALLQHHAEEMAPLLPFAGTIETFIDQKRRMVRPDGEQDAAALTAITKSIAAAKLQFDPSRPGAKKTTAVIANRAMLASIELQNELHAWYGQYDGYDPLFTWWAEAPYKDANAAITDYIGFLKNKLVGIAPDDKTTIIGDPVGREALIADLHDNMISYTPEELIAIAQTEYDWCMREMLKASREMGYGDDWHAAVEKAKQMHVAPGEQPDVIRNLVLEGSNFVEQHDLVTVPPLADETWRMIMMTPERQLVNPFFTGGNELSVSYPTDSMSFDQREMSMRGNATPLSHATAFHEMIPGHFLQFYMGARYNPYRQQFATPFWHEGNALWWEMLLWDMGFDKTPAEKVGALMWRMHRSARIIFTMNFHLGKWTPQECAQYLIDNVGFEPDNATAEVRRSFNGSVGPLYQSAYLLGGLQFRALHHELVDSGKMTNRDFHDAILHENSMPIEFLRADLENQSLSKDFSTRWKFYGDHPTHR</sequence>
<gene>
    <name evidence="2" type="ORF">PBT88_06305</name>
</gene>
<dbReference type="InterPro" id="IPR010281">
    <property type="entry name" value="DUF885"/>
</dbReference>
<dbReference type="SUPFAM" id="SSF55486">
    <property type="entry name" value="Metalloproteases ('zincins'), catalytic domain"/>
    <property type="match status" value="1"/>
</dbReference>
<dbReference type="EMBL" id="CP115174">
    <property type="protein sequence ID" value="WBO23731.1"/>
    <property type="molecule type" value="Genomic_DNA"/>
</dbReference>
<keyword evidence="3" id="KW-1185">Reference proteome</keyword>
<accession>A0ABY7NTG1</accession>
<feature type="signal peptide" evidence="1">
    <location>
        <begin position="1"/>
        <end position="22"/>
    </location>
</feature>
<name>A0ABY7NTG1_9SPHN</name>
<organism evidence="2 3">
    <name type="scientific">Sphingomonas abietis</name>
    <dbReference type="NCBI Taxonomy" id="3012344"/>
    <lineage>
        <taxon>Bacteria</taxon>
        <taxon>Pseudomonadati</taxon>
        <taxon>Pseudomonadota</taxon>
        <taxon>Alphaproteobacteria</taxon>
        <taxon>Sphingomonadales</taxon>
        <taxon>Sphingomonadaceae</taxon>
        <taxon>Sphingomonas</taxon>
    </lineage>
</organism>
<reference evidence="2 3" key="1">
    <citation type="submission" date="2022-12" db="EMBL/GenBank/DDBJ databases">
        <title>Sphingomonas abieness sp. nov., an endophytic bacterium isolated from Abies koreana.</title>
        <authorList>
            <person name="Jiang L."/>
            <person name="Lee J."/>
        </authorList>
    </citation>
    <scope>NUCLEOTIDE SEQUENCE [LARGE SCALE GENOMIC DNA]</scope>
    <source>
        <strain evidence="3">PAMB 00755</strain>
    </source>
</reference>